<sequence>MNTHILSGGTVPTVVFVHGAWEDASCWLEVTARLHLDGVRVVAAQCSLVSLQDDVDAVCRIVSNEDGPVILVGHGWGGTVITVAGEAERVIGLVYIAASAPEVGQSTAESLSGVWPFAYWPLLKRDSGGFLWFPQALMPRWFAPDLPPASAALLAVVQRPIHVDAYDAKVPAASWHQKPTWYLVTEQDRLMPASEQHATSLRIGAQTECVSGGHVPFLSHVTETTAFIRRVMVDCMRSGSWSKIQR</sequence>
<dbReference type="InterPro" id="IPR029058">
    <property type="entry name" value="AB_hydrolase_fold"/>
</dbReference>
<keyword evidence="2" id="KW-0378">Hydrolase</keyword>
<comment type="caution">
    <text evidence="2">The sequence shown here is derived from an EMBL/GenBank/DDBJ whole genome shotgun (WGS) entry which is preliminary data.</text>
</comment>
<dbReference type="InterPro" id="IPR000073">
    <property type="entry name" value="AB_hydrolase_1"/>
</dbReference>
<dbReference type="GO" id="GO:0016787">
    <property type="term" value="F:hydrolase activity"/>
    <property type="evidence" value="ECO:0007669"/>
    <property type="project" value="UniProtKB-KW"/>
</dbReference>
<dbReference type="EMBL" id="WWCN01000004">
    <property type="protein sequence ID" value="MYM22657.1"/>
    <property type="molecule type" value="Genomic_DNA"/>
</dbReference>
<name>A0A6L8K7X7_9BURK</name>
<dbReference type="Pfam" id="PF12697">
    <property type="entry name" value="Abhydrolase_6"/>
    <property type="match status" value="1"/>
</dbReference>
<dbReference type="SUPFAM" id="SSF53474">
    <property type="entry name" value="alpha/beta-Hydrolases"/>
    <property type="match status" value="1"/>
</dbReference>
<organism evidence="2 3">
    <name type="scientific">Duganella flavida</name>
    <dbReference type="NCBI Taxonomy" id="2692175"/>
    <lineage>
        <taxon>Bacteria</taxon>
        <taxon>Pseudomonadati</taxon>
        <taxon>Pseudomonadota</taxon>
        <taxon>Betaproteobacteria</taxon>
        <taxon>Burkholderiales</taxon>
        <taxon>Oxalobacteraceae</taxon>
        <taxon>Telluria group</taxon>
        <taxon>Duganella</taxon>
    </lineage>
</organism>
<dbReference type="PANTHER" id="PTHR37017">
    <property type="entry name" value="AB HYDROLASE-1 DOMAIN-CONTAINING PROTEIN-RELATED"/>
    <property type="match status" value="1"/>
</dbReference>
<dbReference type="RefSeq" id="WP_161006154.1">
    <property type="nucleotide sequence ID" value="NZ_WWCN01000004.1"/>
</dbReference>
<evidence type="ECO:0000313" key="2">
    <source>
        <dbReference type="EMBL" id="MYM22657.1"/>
    </source>
</evidence>
<gene>
    <name evidence="2" type="ORF">GTP46_08360</name>
</gene>
<protein>
    <submittedName>
        <fullName evidence="2">Alpha/beta fold hydrolase</fullName>
    </submittedName>
</protein>
<proteinExistence type="predicted"/>
<dbReference type="InterPro" id="IPR052897">
    <property type="entry name" value="Sec-Metab_Biosynth_Hydrolase"/>
</dbReference>
<dbReference type="Gene3D" id="3.40.50.1820">
    <property type="entry name" value="alpha/beta hydrolase"/>
    <property type="match status" value="1"/>
</dbReference>
<dbReference type="PANTHER" id="PTHR37017:SF11">
    <property type="entry name" value="ESTERASE_LIPASE_THIOESTERASE DOMAIN-CONTAINING PROTEIN"/>
    <property type="match status" value="1"/>
</dbReference>
<dbReference type="Proteomes" id="UP000479335">
    <property type="component" value="Unassembled WGS sequence"/>
</dbReference>
<reference evidence="2 3" key="1">
    <citation type="submission" date="2019-12" db="EMBL/GenBank/DDBJ databases">
        <title>Novel species isolated from a subtropical stream in China.</title>
        <authorList>
            <person name="Lu H."/>
        </authorList>
    </citation>
    <scope>NUCLEOTIDE SEQUENCE [LARGE SCALE GENOMIC DNA]</scope>
    <source>
        <strain evidence="2 3">FT135W</strain>
    </source>
</reference>
<evidence type="ECO:0000313" key="3">
    <source>
        <dbReference type="Proteomes" id="UP000479335"/>
    </source>
</evidence>
<accession>A0A6L8K7X7</accession>
<dbReference type="AlphaFoldDB" id="A0A6L8K7X7"/>
<feature type="domain" description="AB hydrolase-1" evidence="1">
    <location>
        <begin position="14"/>
        <end position="221"/>
    </location>
</feature>
<evidence type="ECO:0000259" key="1">
    <source>
        <dbReference type="Pfam" id="PF12697"/>
    </source>
</evidence>
<keyword evidence="3" id="KW-1185">Reference proteome</keyword>